<reference evidence="2" key="1">
    <citation type="submission" date="2018-05" db="EMBL/GenBank/DDBJ databases">
        <title>Complete Genome Sequence of Methylobacterium sp. 17SD2-17.</title>
        <authorList>
            <person name="Srinivasan S."/>
        </authorList>
    </citation>
    <scope>NUCLEOTIDE SEQUENCE [LARGE SCALE GENOMIC DNA]</scope>
    <source>
        <strain evidence="2">17SD2-17</strain>
    </source>
</reference>
<dbReference type="AlphaFoldDB" id="A0A2U8W468"/>
<dbReference type="OrthoDB" id="7992716at2"/>
<gene>
    <name evidence="1" type="ORF">DK389_05375</name>
</gene>
<proteinExistence type="predicted"/>
<evidence type="ECO:0000313" key="1">
    <source>
        <dbReference type="EMBL" id="AWN40076.1"/>
    </source>
</evidence>
<dbReference type="Proteomes" id="UP000245926">
    <property type="component" value="Chromosome"/>
</dbReference>
<keyword evidence="2" id="KW-1185">Reference proteome</keyword>
<protein>
    <submittedName>
        <fullName evidence="1">Uncharacterized protein</fullName>
    </submittedName>
</protein>
<evidence type="ECO:0000313" key="2">
    <source>
        <dbReference type="Proteomes" id="UP000245926"/>
    </source>
</evidence>
<dbReference type="KEGG" id="mets:DK389_05375"/>
<dbReference type="EMBL" id="CP029550">
    <property type="protein sequence ID" value="AWN40076.1"/>
    <property type="molecule type" value="Genomic_DNA"/>
</dbReference>
<name>A0A2U8W468_9HYPH</name>
<accession>A0A2U8W468</accession>
<organism evidence="1 2">
    <name type="scientific">Methylobacterium durans</name>
    <dbReference type="NCBI Taxonomy" id="2202825"/>
    <lineage>
        <taxon>Bacteria</taxon>
        <taxon>Pseudomonadati</taxon>
        <taxon>Pseudomonadota</taxon>
        <taxon>Alphaproteobacteria</taxon>
        <taxon>Hyphomicrobiales</taxon>
        <taxon>Methylobacteriaceae</taxon>
        <taxon>Methylobacterium</taxon>
    </lineage>
</organism>
<sequence length="127" mass="13681">MLEVSAALDTAVAAMKNQISRSAAYWRKLERTVSAKVGVALSKRDGDNETLILYLRDLEKVARAECDRAETIQIIASGRRLLGDQSTIRRAGPPARYVTAQSVSPLFTGAAPVDEGLRTAPAHACGR</sequence>